<feature type="domain" description="AAA+ ATPase" evidence="3">
    <location>
        <begin position="262"/>
        <end position="401"/>
    </location>
</feature>
<keyword evidence="1" id="KW-0547">Nucleotide-binding</keyword>
<dbReference type="GO" id="GO:0004222">
    <property type="term" value="F:metalloendopeptidase activity"/>
    <property type="evidence" value="ECO:0007669"/>
    <property type="project" value="InterPro"/>
</dbReference>
<dbReference type="Gene3D" id="3.40.50.300">
    <property type="entry name" value="P-loop containing nucleotide triphosphate hydrolases"/>
    <property type="match status" value="1"/>
</dbReference>
<sequence length="656" mass="70615">MSRRLDIEPNSIAGRLMPATRIADELLRATFTQGGFPKALSREASLVVVYGVRPDDAAILNLAAQDLIGGTEDDAWSVEARVRDWTDLDAQRPDYVQRLLNEASVATRTVIVLCRRRADVPTVVEAVADAVLPLADRKGTVEAFVEEIGKFLPDTALVARLSALPLTYLNLVLRPGASRERMWTVAGRLRRTVKSNGDRKPSPQDDKRTKKAGATRPTRSTNERHPERLEDMPGMGEAQRWGLSLAADLARYRDGSLPWSDVENGAVLHGPPGTGKTLFARALAGSCGVPLFSHSFASWQAKGHLGDLLKALRAAFDEARKAAPCVLFIDELDSVGNREEPLGDHASYQRQVVNGLLESLDGTVGRGGVVVVAATNHIAAIDRAVLRPGRLGRIVEITLPDVAGRVAILRHHLRGDLADVDLQSLADEIGEASGAVLAQLVREARAAARQDTRSLLEADLWTALPKGTELSEASFRRACVHEAGHLVVGLELAAVSGLVPTGASVRRRVRNGKENKTDFRVDEGFDSTRESLEATLMVFMAGLAAEEVVLGSRGALSGGSADADLVRATKLARSAQRSLGLGERLSSMPKDGVAALDDLDLSRRVEDMLTRCLTEAKLIVERRRPDVERVAARLVEAQEFALGVDVASPLSSSAAP</sequence>
<dbReference type="InterPro" id="IPR027417">
    <property type="entry name" value="P-loop_NTPase"/>
</dbReference>
<evidence type="ECO:0000313" key="5">
    <source>
        <dbReference type="Proteomes" id="UP000198793"/>
    </source>
</evidence>
<dbReference type="Pfam" id="PF01434">
    <property type="entry name" value="Peptidase_M41"/>
    <property type="match status" value="1"/>
</dbReference>
<dbReference type="Gene3D" id="1.20.58.760">
    <property type="entry name" value="Peptidase M41"/>
    <property type="match status" value="1"/>
</dbReference>
<dbReference type="SMART" id="SM00382">
    <property type="entry name" value="AAA"/>
    <property type="match status" value="1"/>
</dbReference>
<dbReference type="InterPro" id="IPR000642">
    <property type="entry name" value="Peptidase_M41"/>
</dbReference>
<dbReference type="PANTHER" id="PTHR23076">
    <property type="entry name" value="METALLOPROTEASE M41 FTSH"/>
    <property type="match status" value="1"/>
</dbReference>
<feature type="region of interest" description="Disordered" evidence="2">
    <location>
        <begin position="188"/>
        <end position="234"/>
    </location>
</feature>
<dbReference type="GO" id="GO:0005524">
    <property type="term" value="F:ATP binding"/>
    <property type="evidence" value="ECO:0007669"/>
    <property type="project" value="UniProtKB-KW"/>
</dbReference>
<evidence type="ECO:0000313" key="4">
    <source>
        <dbReference type="EMBL" id="SDO18173.1"/>
    </source>
</evidence>
<dbReference type="InterPro" id="IPR003593">
    <property type="entry name" value="AAA+_ATPase"/>
</dbReference>
<dbReference type="PANTHER" id="PTHR23076:SF97">
    <property type="entry name" value="ATP-DEPENDENT ZINC METALLOPROTEASE YME1L1"/>
    <property type="match status" value="1"/>
</dbReference>
<feature type="compositionally biased region" description="Basic and acidic residues" evidence="2">
    <location>
        <begin position="196"/>
        <end position="208"/>
    </location>
</feature>
<dbReference type="OrthoDB" id="9809379at2"/>
<dbReference type="STRING" id="1166073.SAMN05192530_10484"/>
<reference evidence="4 5" key="1">
    <citation type="submission" date="2016-10" db="EMBL/GenBank/DDBJ databases">
        <authorList>
            <person name="de Groot N.N."/>
        </authorList>
    </citation>
    <scope>NUCLEOTIDE SEQUENCE [LARGE SCALE GENOMIC DNA]</scope>
    <source>
        <strain evidence="5">L7-484,KACC 16230,DSM 25025</strain>
    </source>
</reference>
<dbReference type="InterPro" id="IPR037219">
    <property type="entry name" value="Peptidase_M41-like"/>
</dbReference>
<accession>A0A1H0HGL3</accession>
<keyword evidence="5" id="KW-1185">Reference proteome</keyword>
<dbReference type="Pfam" id="PF00004">
    <property type="entry name" value="AAA"/>
    <property type="match status" value="1"/>
</dbReference>
<dbReference type="Proteomes" id="UP000198793">
    <property type="component" value="Unassembled WGS sequence"/>
</dbReference>
<dbReference type="GO" id="GO:0030163">
    <property type="term" value="P:protein catabolic process"/>
    <property type="evidence" value="ECO:0007669"/>
    <property type="project" value="TreeGrafter"/>
</dbReference>
<dbReference type="SUPFAM" id="SSF140990">
    <property type="entry name" value="FtsH protease domain-like"/>
    <property type="match status" value="1"/>
</dbReference>
<evidence type="ECO:0000256" key="1">
    <source>
        <dbReference type="RuleBase" id="RU003651"/>
    </source>
</evidence>
<dbReference type="SUPFAM" id="SSF52540">
    <property type="entry name" value="P-loop containing nucleoside triphosphate hydrolases"/>
    <property type="match status" value="1"/>
</dbReference>
<dbReference type="CDD" id="cd19481">
    <property type="entry name" value="RecA-like_protease"/>
    <property type="match status" value="1"/>
</dbReference>
<dbReference type="AlphaFoldDB" id="A0A1H0HGL3"/>
<proteinExistence type="inferred from homology"/>
<dbReference type="GO" id="GO:0004176">
    <property type="term" value="F:ATP-dependent peptidase activity"/>
    <property type="evidence" value="ECO:0007669"/>
    <property type="project" value="InterPro"/>
</dbReference>
<evidence type="ECO:0000259" key="3">
    <source>
        <dbReference type="SMART" id="SM00382"/>
    </source>
</evidence>
<keyword evidence="1" id="KW-0067">ATP-binding</keyword>
<dbReference type="PROSITE" id="PS00674">
    <property type="entry name" value="AAA"/>
    <property type="match status" value="1"/>
</dbReference>
<dbReference type="EMBL" id="FNIT01000004">
    <property type="protein sequence ID" value="SDO18173.1"/>
    <property type="molecule type" value="Genomic_DNA"/>
</dbReference>
<dbReference type="GO" id="GO:0016887">
    <property type="term" value="F:ATP hydrolysis activity"/>
    <property type="evidence" value="ECO:0007669"/>
    <property type="project" value="InterPro"/>
</dbReference>
<feature type="compositionally biased region" description="Basic and acidic residues" evidence="2">
    <location>
        <begin position="221"/>
        <end position="231"/>
    </location>
</feature>
<dbReference type="GO" id="GO:0006508">
    <property type="term" value="P:proteolysis"/>
    <property type="evidence" value="ECO:0007669"/>
    <property type="project" value="InterPro"/>
</dbReference>
<evidence type="ECO:0000256" key="2">
    <source>
        <dbReference type="SAM" id="MobiDB-lite"/>
    </source>
</evidence>
<comment type="similarity">
    <text evidence="1">Belongs to the AAA ATPase family.</text>
</comment>
<dbReference type="InterPro" id="IPR003959">
    <property type="entry name" value="ATPase_AAA_core"/>
</dbReference>
<dbReference type="InterPro" id="IPR003960">
    <property type="entry name" value="ATPase_AAA_CS"/>
</dbReference>
<name>A0A1H0HGL3_9HYPH</name>
<gene>
    <name evidence="4" type="ORF">SAMN05192530_10484</name>
</gene>
<organism evidence="4 5">
    <name type="scientific">Aureimonas jatrophae</name>
    <dbReference type="NCBI Taxonomy" id="1166073"/>
    <lineage>
        <taxon>Bacteria</taxon>
        <taxon>Pseudomonadati</taxon>
        <taxon>Pseudomonadota</taxon>
        <taxon>Alphaproteobacteria</taxon>
        <taxon>Hyphomicrobiales</taxon>
        <taxon>Aurantimonadaceae</taxon>
        <taxon>Aureimonas</taxon>
    </lineage>
</organism>
<dbReference type="GO" id="GO:0005886">
    <property type="term" value="C:plasma membrane"/>
    <property type="evidence" value="ECO:0007669"/>
    <property type="project" value="TreeGrafter"/>
</dbReference>
<protein>
    <submittedName>
        <fullName evidence="4">Peptidase family M41</fullName>
    </submittedName>
</protein>
<dbReference type="Gene3D" id="1.10.8.60">
    <property type="match status" value="1"/>
</dbReference>